<gene>
    <name evidence="2" type="ORF">GA0070618_3575</name>
</gene>
<dbReference type="CDD" id="cd00093">
    <property type="entry name" value="HTH_XRE"/>
    <property type="match status" value="1"/>
</dbReference>
<reference evidence="3" key="1">
    <citation type="submission" date="2016-06" db="EMBL/GenBank/DDBJ databases">
        <authorList>
            <person name="Varghese N."/>
            <person name="Submissions Spin"/>
        </authorList>
    </citation>
    <scope>NUCLEOTIDE SEQUENCE [LARGE SCALE GENOMIC DNA]</scope>
    <source>
        <strain evidence="3">DSM 43816</strain>
    </source>
</reference>
<evidence type="ECO:0000313" key="2">
    <source>
        <dbReference type="EMBL" id="SCF15480.1"/>
    </source>
</evidence>
<organism evidence="2 3">
    <name type="scientific">Micromonospora echinospora</name>
    <name type="common">Micromonospora purpurea</name>
    <dbReference type="NCBI Taxonomy" id="1877"/>
    <lineage>
        <taxon>Bacteria</taxon>
        <taxon>Bacillati</taxon>
        <taxon>Actinomycetota</taxon>
        <taxon>Actinomycetes</taxon>
        <taxon>Micromonosporales</taxon>
        <taxon>Micromonosporaceae</taxon>
        <taxon>Micromonospora</taxon>
    </lineage>
</organism>
<dbReference type="EMBL" id="LT607413">
    <property type="protein sequence ID" value="SCF15480.1"/>
    <property type="molecule type" value="Genomic_DNA"/>
</dbReference>
<name>A0A1C4Y474_MICEC</name>
<evidence type="ECO:0000259" key="1">
    <source>
        <dbReference type="PROSITE" id="PS50943"/>
    </source>
</evidence>
<keyword evidence="3" id="KW-1185">Reference proteome</keyword>
<dbReference type="PROSITE" id="PS50943">
    <property type="entry name" value="HTH_CROC1"/>
    <property type="match status" value="1"/>
</dbReference>
<dbReference type="Gene3D" id="1.10.260.40">
    <property type="entry name" value="lambda repressor-like DNA-binding domains"/>
    <property type="match status" value="1"/>
</dbReference>
<dbReference type="GO" id="GO:0003677">
    <property type="term" value="F:DNA binding"/>
    <property type="evidence" value="ECO:0007669"/>
    <property type="project" value="InterPro"/>
</dbReference>
<accession>A0A1C4Y474</accession>
<dbReference type="InParanoid" id="A0A1C4Y474"/>
<sequence>MGPSGDVYERSLVVMARNHVLKQALAATGLTVADLAERCEVDAKTVERWVSRGRVPHPRSRVRAAEVLGEDVGVLWPEVVRRVVKTGTDRELVGIYPRRADLPRPVFREAIERANSRLWFGGYTSYFVWLEVPGAVTTLAAKASAGADLRFLLGDPDSPVTAERDRVEATPLTLATRIAMTRAEIAKADAAIPVRRSDRHVAMSVWVFDDEAIVATHIGAGLGQDSVTLHLRRAQDGGAFDRYVEHFESLWADGKPADPQD</sequence>
<dbReference type="SUPFAM" id="SSF47413">
    <property type="entry name" value="lambda repressor-like DNA-binding domains"/>
    <property type="match status" value="1"/>
</dbReference>
<dbReference type="Proteomes" id="UP000198253">
    <property type="component" value="Chromosome I"/>
</dbReference>
<dbReference type="InterPro" id="IPR001387">
    <property type="entry name" value="Cro/C1-type_HTH"/>
</dbReference>
<dbReference type="AlphaFoldDB" id="A0A1C4Y474"/>
<dbReference type="InterPro" id="IPR010982">
    <property type="entry name" value="Lambda_DNA-bd_dom_sf"/>
</dbReference>
<proteinExistence type="predicted"/>
<protein>
    <recommendedName>
        <fullName evidence="1">HTH cro/C1-type domain-containing protein</fullName>
    </recommendedName>
</protein>
<dbReference type="SMART" id="SM00530">
    <property type="entry name" value="HTH_XRE"/>
    <property type="match status" value="1"/>
</dbReference>
<evidence type="ECO:0000313" key="3">
    <source>
        <dbReference type="Proteomes" id="UP000198253"/>
    </source>
</evidence>
<feature type="domain" description="HTH cro/C1-type" evidence="1">
    <location>
        <begin position="21"/>
        <end position="75"/>
    </location>
</feature>